<dbReference type="Pfam" id="PF13193">
    <property type="entry name" value="AMP-binding_C"/>
    <property type="match status" value="1"/>
</dbReference>
<evidence type="ECO:0000313" key="4">
    <source>
        <dbReference type="EMBL" id="OEV16145.1"/>
    </source>
</evidence>
<dbReference type="GO" id="GO:0044550">
    <property type="term" value="P:secondary metabolite biosynthetic process"/>
    <property type="evidence" value="ECO:0007669"/>
    <property type="project" value="TreeGrafter"/>
</dbReference>
<dbReference type="GO" id="GO:0031177">
    <property type="term" value="F:phosphopantetheine binding"/>
    <property type="evidence" value="ECO:0007669"/>
    <property type="project" value="TreeGrafter"/>
</dbReference>
<dbReference type="InterPro" id="IPR025110">
    <property type="entry name" value="AMP-bd_C"/>
</dbReference>
<keyword evidence="5" id="KW-1185">Reference proteome</keyword>
<dbReference type="InterPro" id="IPR045851">
    <property type="entry name" value="AMP-bd_C_sf"/>
</dbReference>
<evidence type="ECO:0000256" key="1">
    <source>
        <dbReference type="SAM" id="MobiDB-lite"/>
    </source>
</evidence>
<organism evidence="4 5">
    <name type="scientific">Streptomyces nanshensis</name>
    <dbReference type="NCBI Taxonomy" id="518642"/>
    <lineage>
        <taxon>Bacteria</taxon>
        <taxon>Bacillati</taxon>
        <taxon>Actinomycetota</taxon>
        <taxon>Actinomycetes</taxon>
        <taxon>Kitasatosporales</taxon>
        <taxon>Streptomycetaceae</taxon>
        <taxon>Streptomyces</taxon>
    </lineage>
</organism>
<dbReference type="InterPro" id="IPR042099">
    <property type="entry name" value="ANL_N_sf"/>
</dbReference>
<comment type="caution">
    <text evidence="4">The sequence shown here is derived from an EMBL/GenBank/DDBJ whole genome shotgun (WGS) entry which is preliminary data.</text>
</comment>
<dbReference type="EMBL" id="LJGZ01000105">
    <property type="protein sequence ID" value="OEV16145.1"/>
    <property type="molecule type" value="Genomic_DNA"/>
</dbReference>
<dbReference type="GO" id="GO:0005737">
    <property type="term" value="C:cytoplasm"/>
    <property type="evidence" value="ECO:0007669"/>
    <property type="project" value="TreeGrafter"/>
</dbReference>
<evidence type="ECO:0000259" key="3">
    <source>
        <dbReference type="Pfam" id="PF13193"/>
    </source>
</evidence>
<feature type="compositionally biased region" description="Low complexity" evidence="1">
    <location>
        <begin position="466"/>
        <end position="478"/>
    </location>
</feature>
<dbReference type="PATRIC" id="fig|518642.7.peg.4368"/>
<feature type="compositionally biased region" description="Polar residues" evidence="1">
    <location>
        <begin position="485"/>
        <end position="495"/>
    </location>
</feature>
<proteinExistence type="predicted"/>
<accession>A0A1E7LIV2</accession>
<dbReference type="SUPFAM" id="SSF56801">
    <property type="entry name" value="Acetyl-CoA synthetase-like"/>
    <property type="match status" value="1"/>
</dbReference>
<name>A0A1E7LIV2_9ACTN</name>
<feature type="region of interest" description="Disordered" evidence="1">
    <location>
        <begin position="462"/>
        <end position="495"/>
    </location>
</feature>
<dbReference type="Pfam" id="PF00501">
    <property type="entry name" value="AMP-binding"/>
    <property type="match status" value="1"/>
</dbReference>
<protein>
    <submittedName>
        <fullName evidence="4">Amino acid adenylation protein</fullName>
    </submittedName>
</protein>
<dbReference type="Proteomes" id="UP000175971">
    <property type="component" value="Unassembled WGS sequence"/>
</dbReference>
<feature type="domain" description="AMP-binding enzyme C-terminal" evidence="3">
    <location>
        <begin position="403"/>
        <end position="479"/>
    </location>
</feature>
<dbReference type="Gene3D" id="3.30.300.30">
    <property type="match status" value="1"/>
</dbReference>
<dbReference type="InterPro" id="IPR000873">
    <property type="entry name" value="AMP-dep_synth/lig_dom"/>
</dbReference>
<feature type="domain" description="AMP-dependent synthetase/ligase" evidence="2">
    <location>
        <begin position="10"/>
        <end position="347"/>
    </location>
</feature>
<reference evidence="4 5" key="1">
    <citation type="journal article" date="2016" name="Front. Microbiol.">
        <title>Comparative Genomics Analysis of Streptomyces Species Reveals Their Adaptation to the Marine Environment and Their Diversity at the Genomic Level.</title>
        <authorList>
            <person name="Tian X."/>
            <person name="Zhang Z."/>
            <person name="Yang T."/>
            <person name="Chen M."/>
            <person name="Li J."/>
            <person name="Chen F."/>
            <person name="Yang J."/>
            <person name="Li W."/>
            <person name="Zhang B."/>
            <person name="Zhang Z."/>
            <person name="Wu J."/>
            <person name="Zhang C."/>
            <person name="Long L."/>
            <person name="Xiao J."/>
        </authorList>
    </citation>
    <scope>NUCLEOTIDE SEQUENCE [LARGE SCALE GENOMIC DNA]</scope>
    <source>
        <strain evidence="4 5">SCSIO M10372</strain>
    </source>
</reference>
<dbReference type="AlphaFoldDB" id="A0A1E7LIV2"/>
<evidence type="ECO:0000259" key="2">
    <source>
        <dbReference type="Pfam" id="PF00501"/>
    </source>
</evidence>
<dbReference type="PANTHER" id="PTHR45527:SF1">
    <property type="entry name" value="FATTY ACID SYNTHASE"/>
    <property type="match status" value="1"/>
</dbReference>
<dbReference type="Gene3D" id="3.40.50.12780">
    <property type="entry name" value="N-terminal domain of ligase-like"/>
    <property type="match status" value="1"/>
</dbReference>
<dbReference type="PANTHER" id="PTHR45527">
    <property type="entry name" value="NONRIBOSOMAL PEPTIDE SYNTHETASE"/>
    <property type="match status" value="1"/>
</dbReference>
<evidence type="ECO:0000313" key="5">
    <source>
        <dbReference type="Proteomes" id="UP000175971"/>
    </source>
</evidence>
<dbReference type="GO" id="GO:0043041">
    <property type="term" value="P:amino acid activation for nonribosomal peptide biosynthetic process"/>
    <property type="evidence" value="ECO:0007669"/>
    <property type="project" value="TreeGrafter"/>
</dbReference>
<gene>
    <name evidence="4" type="ORF">AN221_35830</name>
</gene>
<sequence>MPSPRLLQAFSRHVQEQPDSIALVASGERVTYAELERLTRLAAADLDGAGFGFVRALCVPAHKSPETIALLLAAWRQGINTLVPSPSLGAAALATLTAQAHGPLTATAVPGGGVILAREETDPALADGFVVPDPAESLLTLTTSGSTGVPKLVPIRTEAFDRFADWATGKFGLDGSTRALSFSPLNFDLALLDVWTVLEAGGTVVLADAGASGDAGYLRELALAHEVTLVQGVPLLHRLLAADGARYPAVRTVVFTGEAVSEQGLRDAFAACPGARFHNVFGCTETNDSFIEDIDPDAYVHPLPIGTPIDGTDAVLLIDGPGGTEVLQGPGTGELLVHTPFQTGGYLEQARNAHAFMPDPRGGGAMFYRTGDLVHRDADGRYFLQGRTDFQVKVRGVRTNTLEVETVLGAHPDVVEACVVALPCPEAGNRLHAEVVRRDGASLSSLGLRAYAAKHLPRHAVPSSVGLAGTPLPKTPTGKPDRNSIKNNRLNGDAP</sequence>